<dbReference type="SUPFAM" id="SSF46911">
    <property type="entry name" value="Ribosomal protein S18"/>
    <property type="match status" value="1"/>
</dbReference>
<evidence type="ECO:0000313" key="4">
    <source>
        <dbReference type="Proteomes" id="UP001153712"/>
    </source>
</evidence>
<evidence type="ECO:0000256" key="1">
    <source>
        <dbReference type="ARBA" id="ARBA00022980"/>
    </source>
</evidence>
<evidence type="ECO:0000256" key="2">
    <source>
        <dbReference type="ARBA" id="ARBA00023274"/>
    </source>
</evidence>
<dbReference type="PANTHER" id="PTHR13479">
    <property type="entry name" value="30S RIBOSOMAL PROTEIN S18"/>
    <property type="match status" value="1"/>
</dbReference>
<dbReference type="AlphaFoldDB" id="A0A9N9TUE8"/>
<evidence type="ECO:0000313" key="3">
    <source>
        <dbReference type="EMBL" id="CAG9862998.1"/>
    </source>
</evidence>
<accession>A0A9N9TUE8</accession>
<reference evidence="3" key="1">
    <citation type="submission" date="2022-01" db="EMBL/GenBank/DDBJ databases">
        <authorList>
            <person name="King R."/>
        </authorList>
    </citation>
    <scope>NUCLEOTIDE SEQUENCE</scope>
</reference>
<organism evidence="3 4">
    <name type="scientific">Phyllotreta striolata</name>
    <name type="common">Striped flea beetle</name>
    <name type="synonym">Crioceris striolata</name>
    <dbReference type="NCBI Taxonomy" id="444603"/>
    <lineage>
        <taxon>Eukaryota</taxon>
        <taxon>Metazoa</taxon>
        <taxon>Ecdysozoa</taxon>
        <taxon>Arthropoda</taxon>
        <taxon>Hexapoda</taxon>
        <taxon>Insecta</taxon>
        <taxon>Pterygota</taxon>
        <taxon>Neoptera</taxon>
        <taxon>Endopterygota</taxon>
        <taxon>Coleoptera</taxon>
        <taxon>Polyphaga</taxon>
        <taxon>Cucujiformia</taxon>
        <taxon>Chrysomeloidea</taxon>
        <taxon>Chrysomelidae</taxon>
        <taxon>Galerucinae</taxon>
        <taxon>Alticini</taxon>
        <taxon>Phyllotreta</taxon>
    </lineage>
</organism>
<dbReference type="PANTHER" id="PTHR13479:SF66">
    <property type="entry name" value="LARGE RIBOSOMAL SUBUNIT PROTEIN ML66"/>
    <property type="match status" value="1"/>
</dbReference>
<dbReference type="OrthoDB" id="10054543at2759"/>
<keyword evidence="2" id="KW-0687">Ribonucleoprotein</keyword>
<dbReference type="EMBL" id="OU900099">
    <property type="protein sequence ID" value="CAG9862998.1"/>
    <property type="molecule type" value="Genomic_DNA"/>
</dbReference>
<protein>
    <recommendedName>
        <fullName evidence="5">Ribosomal protein S18</fullName>
    </recommendedName>
</protein>
<dbReference type="GO" id="GO:0032543">
    <property type="term" value="P:mitochondrial translation"/>
    <property type="evidence" value="ECO:0007669"/>
    <property type="project" value="TreeGrafter"/>
</dbReference>
<dbReference type="Gene3D" id="4.10.640.10">
    <property type="entry name" value="Ribosomal protein S18"/>
    <property type="match status" value="1"/>
</dbReference>
<dbReference type="Proteomes" id="UP001153712">
    <property type="component" value="Chromosome 6"/>
</dbReference>
<dbReference type="InterPro" id="IPR001648">
    <property type="entry name" value="Ribosomal_bS18"/>
</dbReference>
<sequence>MNTLLKCVQNFRFNVFKQTKHLSIYPALRVKEIQEKETNNELVISGKILESGREPYLLKNEHPEACPVCASGLQIKHTDVLILSQFMRSTGGMLPRRITGLCRRSQKYISSLVIMANKAGLMPHLKPANSHKDPKMRRGWKKYNKYFYESTIKIK</sequence>
<evidence type="ECO:0008006" key="5">
    <source>
        <dbReference type="Google" id="ProtNLM"/>
    </source>
</evidence>
<gene>
    <name evidence="3" type="ORF">PHYEVI_LOCUS9299</name>
</gene>
<keyword evidence="4" id="KW-1185">Reference proteome</keyword>
<dbReference type="GO" id="GO:0070181">
    <property type="term" value="F:small ribosomal subunit rRNA binding"/>
    <property type="evidence" value="ECO:0007669"/>
    <property type="project" value="TreeGrafter"/>
</dbReference>
<dbReference type="GO" id="GO:0005763">
    <property type="term" value="C:mitochondrial small ribosomal subunit"/>
    <property type="evidence" value="ECO:0007669"/>
    <property type="project" value="TreeGrafter"/>
</dbReference>
<dbReference type="Pfam" id="PF01084">
    <property type="entry name" value="Ribosomal_S18"/>
    <property type="match status" value="1"/>
</dbReference>
<proteinExistence type="predicted"/>
<dbReference type="InterPro" id="IPR036870">
    <property type="entry name" value="Ribosomal_bS18_sf"/>
</dbReference>
<keyword evidence="1" id="KW-0689">Ribosomal protein</keyword>
<dbReference type="GO" id="GO:0003735">
    <property type="term" value="F:structural constituent of ribosome"/>
    <property type="evidence" value="ECO:0007669"/>
    <property type="project" value="InterPro"/>
</dbReference>
<name>A0A9N9TUE8_PHYSR</name>